<comment type="pathway">
    <text evidence="1 6">Cell wall biogenesis; peptidoglycan biosynthesis.</text>
</comment>
<dbReference type="SUPFAM" id="SSF141523">
    <property type="entry name" value="L,D-transpeptidase catalytic domain-like"/>
    <property type="match status" value="1"/>
</dbReference>
<evidence type="ECO:0000259" key="9">
    <source>
        <dbReference type="PROSITE" id="PS52029"/>
    </source>
</evidence>
<evidence type="ECO:0000313" key="10">
    <source>
        <dbReference type="EMBL" id="RSM87019.1"/>
    </source>
</evidence>
<reference evidence="10 11" key="1">
    <citation type="submission" date="2018-05" db="EMBL/GenBank/DDBJ databases">
        <title>Evolution of GPA BGCs.</title>
        <authorList>
            <person name="Waglechner N."/>
            <person name="Wright G.D."/>
        </authorList>
    </citation>
    <scope>NUCLEOTIDE SEQUENCE [LARGE SCALE GENOMIC DNA]</scope>
    <source>
        <strain evidence="10 11">A82846</strain>
    </source>
</reference>
<dbReference type="GO" id="GO:0016740">
    <property type="term" value="F:transferase activity"/>
    <property type="evidence" value="ECO:0007669"/>
    <property type="project" value="UniProtKB-KW"/>
</dbReference>
<dbReference type="Pfam" id="PF03734">
    <property type="entry name" value="YkuD"/>
    <property type="match status" value="1"/>
</dbReference>
<dbReference type="AlphaFoldDB" id="A0A428ZG24"/>
<dbReference type="EMBL" id="QHKI01000007">
    <property type="protein sequence ID" value="RSM87019.1"/>
    <property type="molecule type" value="Genomic_DNA"/>
</dbReference>
<dbReference type="UniPathway" id="UPA00219"/>
<organism evidence="10 11">
    <name type="scientific">Kibdelosporangium aridum</name>
    <dbReference type="NCBI Taxonomy" id="2030"/>
    <lineage>
        <taxon>Bacteria</taxon>
        <taxon>Bacillati</taxon>
        <taxon>Actinomycetota</taxon>
        <taxon>Actinomycetes</taxon>
        <taxon>Pseudonocardiales</taxon>
        <taxon>Pseudonocardiaceae</taxon>
        <taxon>Kibdelosporangium</taxon>
    </lineage>
</organism>
<dbReference type="GO" id="GO:0018104">
    <property type="term" value="P:peptidoglycan-protein cross-linking"/>
    <property type="evidence" value="ECO:0007669"/>
    <property type="project" value="TreeGrafter"/>
</dbReference>
<dbReference type="Gene3D" id="2.40.440.10">
    <property type="entry name" value="L,D-transpeptidase catalytic domain-like"/>
    <property type="match status" value="1"/>
</dbReference>
<dbReference type="GO" id="GO:0008360">
    <property type="term" value="P:regulation of cell shape"/>
    <property type="evidence" value="ECO:0007669"/>
    <property type="project" value="UniProtKB-UniRule"/>
</dbReference>
<gene>
    <name evidence="10" type="ORF">DMH04_12360</name>
</gene>
<feature type="signal peptide" evidence="8">
    <location>
        <begin position="1"/>
        <end position="20"/>
    </location>
</feature>
<name>A0A428ZG24_KIBAR</name>
<dbReference type="InterPro" id="IPR050979">
    <property type="entry name" value="LD-transpeptidase"/>
</dbReference>
<dbReference type="PROSITE" id="PS52029">
    <property type="entry name" value="LD_TPASE"/>
    <property type="match status" value="1"/>
</dbReference>
<dbReference type="GO" id="GO:0005576">
    <property type="term" value="C:extracellular region"/>
    <property type="evidence" value="ECO:0007669"/>
    <property type="project" value="TreeGrafter"/>
</dbReference>
<feature type="chain" id="PRO_5039296265" evidence="8">
    <location>
        <begin position="21"/>
        <end position="210"/>
    </location>
</feature>
<dbReference type="CDD" id="cd16913">
    <property type="entry name" value="YkuD_like"/>
    <property type="match status" value="1"/>
</dbReference>
<keyword evidence="8" id="KW-0732">Signal</keyword>
<dbReference type="OrthoDB" id="8887048at2"/>
<keyword evidence="3 6" id="KW-0133">Cell shape</keyword>
<accession>A0A428ZG24</accession>
<keyword evidence="4 6" id="KW-0573">Peptidoglycan synthesis</keyword>
<dbReference type="GO" id="GO:0071555">
    <property type="term" value="P:cell wall organization"/>
    <property type="evidence" value="ECO:0007669"/>
    <property type="project" value="UniProtKB-UniRule"/>
</dbReference>
<dbReference type="PANTHER" id="PTHR30582:SF33">
    <property type="entry name" value="EXPORTED PROTEIN"/>
    <property type="match status" value="1"/>
</dbReference>
<evidence type="ECO:0000256" key="8">
    <source>
        <dbReference type="SAM" id="SignalP"/>
    </source>
</evidence>
<evidence type="ECO:0000256" key="2">
    <source>
        <dbReference type="ARBA" id="ARBA00022679"/>
    </source>
</evidence>
<keyword evidence="5 6" id="KW-0961">Cell wall biogenesis/degradation</keyword>
<evidence type="ECO:0000313" key="11">
    <source>
        <dbReference type="Proteomes" id="UP000287547"/>
    </source>
</evidence>
<feature type="domain" description="L,D-TPase catalytic" evidence="9">
    <location>
        <begin position="102"/>
        <end position="209"/>
    </location>
</feature>
<dbReference type="PANTHER" id="PTHR30582">
    <property type="entry name" value="L,D-TRANSPEPTIDASE"/>
    <property type="match status" value="1"/>
</dbReference>
<evidence type="ECO:0000256" key="3">
    <source>
        <dbReference type="ARBA" id="ARBA00022960"/>
    </source>
</evidence>
<evidence type="ECO:0000256" key="1">
    <source>
        <dbReference type="ARBA" id="ARBA00004752"/>
    </source>
</evidence>
<dbReference type="InterPro" id="IPR038063">
    <property type="entry name" value="Transpep_catalytic_dom"/>
</dbReference>
<feature type="region of interest" description="Disordered" evidence="7">
    <location>
        <begin position="21"/>
        <end position="100"/>
    </location>
</feature>
<dbReference type="PROSITE" id="PS51257">
    <property type="entry name" value="PROKAR_LIPOPROTEIN"/>
    <property type="match status" value="1"/>
</dbReference>
<evidence type="ECO:0000256" key="7">
    <source>
        <dbReference type="SAM" id="MobiDB-lite"/>
    </source>
</evidence>
<feature type="compositionally biased region" description="Low complexity" evidence="7">
    <location>
        <begin position="39"/>
        <end position="87"/>
    </location>
</feature>
<proteinExistence type="predicted"/>
<feature type="active site" description="Nucleophile" evidence="6">
    <location>
        <position position="185"/>
    </location>
</feature>
<evidence type="ECO:0000256" key="5">
    <source>
        <dbReference type="ARBA" id="ARBA00023316"/>
    </source>
</evidence>
<keyword evidence="2" id="KW-0808">Transferase</keyword>
<dbReference type="GO" id="GO:0071972">
    <property type="term" value="F:peptidoglycan L,D-transpeptidase activity"/>
    <property type="evidence" value="ECO:0007669"/>
    <property type="project" value="TreeGrafter"/>
</dbReference>
<protein>
    <submittedName>
        <fullName evidence="10">L,D-transpeptidase</fullName>
    </submittedName>
</protein>
<dbReference type="InterPro" id="IPR005490">
    <property type="entry name" value="LD_TPept_cat_dom"/>
</dbReference>
<feature type="active site" description="Proton donor/acceptor" evidence="6">
    <location>
        <position position="174"/>
    </location>
</feature>
<dbReference type="Proteomes" id="UP000287547">
    <property type="component" value="Unassembled WGS sequence"/>
</dbReference>
<evidence type="ECO:0000256" key="6">
    <source>
        <dbReference type="PROSITE-ProRule" id="PRU01373"/>
    </source>
</evidence>
<evidence type="ECO:0000256" key="4">
    <source>
        <dbReference type="ARBA" id="ARBA00022984"/>
    </source>
</evidence>
<sequence>MRVRKLILGAAVAAAAVLSACSSPSERPVVAAAGQENVPATTTTTERSTTPPTTSSSSPASTPTSSPSSSTKTTTPKPPTSKTTTPKAKPEPSKEAPCSTAAKACIKLSTNQSWLMEDGKVVYGPVPITHGRKGYLTPPGTFRVTFKNKNHRSSIFGGAPMPNSVFFNGGIAFHQGSLREKSHGCVHLSPAASQKYFSELSVGEVVEVVR</sequence>
<comment type="caution">
    <text evidence="10">The sequence shown here is derived from an EMBL/GenBank/DDBJ whole genome shotgun (WGS) entry which is preliminary data.</text>
</comment>